<accession>A0A5J9UAS8</accession>
<gene>
    <name evidence="2" type="ORF">EJB05_36655</name>
</gene>
<dbReference type="AlphaFoldDB" id="A0A5J9UAS8"/>
<reference evidence="2 3" key="1">
    <citation type="journal article" date="2019" name="Sci. Rep.">
        <title>A high-quality genome of Eragrostis curvula grass provides insights into Poaceae evolution and supports new strategies to enhance forage quality.</title>
        <authorList>
            <person name="Carballo J."/>
            <person name="Santos B.A.C.M."/>
            <person name="Zappacosta D."/>
            <person name="Garbus I."/>
            <person name="Selva J.P."/>
            <person name="Gallo C.A."/>
            <person name="Diaz A."/>
            <person name="Albertini E."/>
            <person name="Caccamo M."/>
            <person name="Echenique V."/>
        </authorList>
    </citation>
    <scope>NUCLEOTIDE SEQUENCE [LARGE SCALE GENOMIC DNA]</scope>
    <source>
        <strain evidence="3">cv. Victoria</strain>
        <tissue evidence="2">Leaf</tissue>
    </source>
</reference>
<dbReference type="Proteomes" id="UP000324897">
    <property type="component" value="Chromosome 7"/>
</dbReference>
<feature type="compositionally biased region" description="Pro residues" evidence="1">
    <location>
        <begin position="48"/>
        <end position="61"/>
    </location>
</feature>
<evidence type="ECO:0000256" key="1">
    <source>
        <dbReference type="SAM" id="MobiDB-lite"/>
    </source>
</evidence>
<dbReference type="EMBL" id="RWGY01000029">
    <property type="protein sequence ID" value="TVU20447.1"/>
    <property type="molecule type" value="Genomic_DNA"/>
</dbReference>
<dbReference type="Gramene" id="TVU20447">
    <property type="protein sequence ID" value="TVU20447"/>
    <property type="gene ID" value="EJB05_36655"/>
</dbReference>
<feature type="compositionally biased region" description="Basic and acidic residues" evidence="1">
    <location>
        <begin position="1"/>
        <end position="13"/>
    </location>
</feature>
<keyword evidence="3" id="KW-1185">Reference proteome</keyword>
<organism evidence="2 3">
    <name type="scientific">Eragrostis curvula</name>
    <name type="common">weeping love grass</name>
    <dbReference type="NCBI Taxonomy" id="38414"/>
    <lineage>
        <taxon>Eukaryota</taxon>
        <taxon>Viridiplantae</taxon>
        <taxon>Streptophyta</taxon>
        <taxon>Embryophyta</taxon>
        <taxon>Tracheophyta</taxon>
        <taxon>Spermatophyta</taxon>
        <taxon>Magnoliopsida</taxon>
        <taxon>Liliopsida</taxon>
        <taxon>Poales</taxon>
        <taxon>Poaceae</taxon>
        <taxon>PACMAD clade</taxon>
        <taxon>Chloridoideae</taxon>
        <taxon>Eragrostideae</taxon>
        <taxon>Eragrostidinae</taxon>
        <taxon>Eragrostis</taxon>
    </lineage>
</organism>
<feature type="region of interest" description="Disordered" evidence="1">
    <location>
        <begin position="1"/>
        <end position="65"/>
    </location>
</feature>
<dbReference type="GO" id="GO:0030598">
    <property type="term" value="F:rRNA N-glycosylase activity"/>
    <property type="evidence" value="ECO:0007669"/>
    <property type="project" value="InterPro"/>
</dbReference>
<dbReference type="InterPro" id="IPR036041">
    <property type="entry name" value="Ribosome-inact_prot_sf"/>
</dbReference>
<comment type="caution">
    <text evidence="2">The sequence shown here is derived from an EMBL/GenBank/DDBJ whole genome shotgun (WGS) entry which is preliminary data.</text>
</comment>
<name>A0A5J9UAS8_9POAL</name>
<sequence>QNPQSREEPRHQSGDLGSFADRRSSGHLPRLPPLREQPESGIRDPFRRPPPPPQSGQPPPLRRSIFTGVPATVLYDEMKKLMDRGTTQMANEPKASPGLDNLFSTRQIRPEDLPSLGFDIRQPATQLSITREARLNRARALAPVLIGEQRIPVLVLPNPFTEETTGSPQIGHHGVLMYDPQNEDRLVKLFFRDTDWYYAGFQRCVVVERDDGTKLENWGRRFFFNELVEDNEVPAFLEPVKMGIGSSHSEKGDFPGPNALVDTFNTLFTFEDAIHVHENKEVRGLSPGLKNQLKLAVARIIILFSEAMRIRRIFIQAEAALRGYEHSKPLTKAHRDILHSWGKNLECSK</sequence>
<dbReference type="OrthoDB" id="689492at2759"/>
<feature type="compositionally biased region" description="Basic and acidic residues" evidence="1">
    <location>
        <begin position="36"/>
        <end position="47"/>
    </location>
</feature>
<dbReference type="GO" id="GO:0017148">
    <property type="term" value="P:negative regulation of translation"/>
    <property type="evidence" value="ECO:0007669"/>
    <property type="project" value="InterPro"/>
</dbReference>
<feature type="non-terminal residue" evidence="2">
    <location>
        <position position="1"/>
    </location>
</feature>
<dbReference type="SUPFAM" id="SSF56371">
    <property type="entry name" value="Ribosome inactivating proteins (RIP)"/>
    <property type="match status" value="1"/>
</dbReference>
<evidence type="ECO:0000313" key="3">
    <source>
        <dbReference type="Proteomes" id="UP000324897"/>
    </source>
</evidence>
<proteinExistence type="predicted"/>
<protein>
    <submittedName>
        <fullName evidence="2">Uncharacterized protein</fullName>
    </submittedName>
</protein>
<evidence type="ECO:0000313" key="2">
    <source>
        <dbReference type="EMBL" id="TVU20447.1"/>
    </source>
</evidence>